<evidence type="ECO:0000256" key="1">
    <source>
        <dbReference type="SAM" id="MobiDB-lite"/>
    </source>
</evidence>
<protein>
    <submittedName>
        <fullName evidence="2">Uncharacterized protein</fullName>
    </submittedName>
</protein>
<reference evidence="2" key="2">
    <citation type="submission" date="2020-09" db="EMBL/GenBank/DDBJ databases">
        <authorList>
            <person name="Sun Q."/>
            <person name="Zhou Y."/>
        </authorList>
    </citation>
    <scope>NUCLEOTIDE SEQUENCE</scope>
    <source>
        <strain evidence="2">CGMCC 1.12785</strain>
    </source>
</reference>
<accession>A0A8J2TYI9</accession>
<keyword evidence="3" id="KW-1185">Reference proteome</keyword>
<gene>
    <name evidence="2" type="ORF">GCM10011333_19510</name>
</gene>
<organism evidence="2 3">
    <name type="scientific">Sediminivirga luteola</name>
    <dbReference type="NCBI Taxonomy" id="1774748"/>
    <lineage>
        <taxon>Bacteria</taxon>
        <taxon>Bacillati</taxon>
        <taxon>Actinomycetota</taxon>
        <taxon>Actinomycetes</taxon>
        <taxon>Micrococcales</taxon>
        <taxon>Brevibacteriaceae</taxon>
        <taxon>Sediminivirga</taxon>
    </lineage>
</organism>
<proteinExistence type="predicted"/>
<reference evidence="2" key="1">
    <citation type="journal article" date="2014" name="Int. J. Syst. Evol. Microbiol.">
        <title>Complete genome sequence of Corynebacterium casei LMG S-19264T (=DSM 44701T), isolated from a smear-ripened cheese.</title>
        <authorList>
            <consortium name="US DOE Joint Genome Institute (JGI-PGF)"/>
            <person name="Walter F."/>
            <person name="Albersmeier A."/>
            <person name="Kalinowski J."/>
            <person name="Ruckert C."/>
        </authorList>
    </citation>
    <scope>NUCLEOTIDE SEQUENCE</scope>
    <source>
        <strain evidence="2">CGMCC 1.12785</strain>
    </source>
</reference>
<dbReference type="AlphaFoldDB" id="A0A8J2TYI9"/>
<feature type="compositionally biased region" description="Polar residues" evidence="1">
    <location>
        <begin position="83"/>
        <end position="95"/>
    </location>
</feature>
<dbReference type="EMBL" id="BMFY01000007">
    <property type="protein sequence ID" value="GGA16500.1"/>
    <property type="molecule type" value="Genomic_DNA"/>
</dbReference>
<name>A0A8J2TYI9_9MICO</name>
<feature type="region of interest" description="Disordered" evidence="1">
    <location>
        <begin position="74"/>
        <end position="105"/>
    </location>
</feature>
<dbReference type="Proteomes" id="UP000616114">
    <property type="component" value="Unassembled WGS sequence"/>
</dbReference>
<evidence type="ECO:0000313" key="3">
    <source>
        <dbReference type="Proteomes" id="UP000616114"/>
    </source>
</evidence>
<comment type="caution">
    <text evidence="2">The sequence shown here is derived from an EMBL/GenBank/DDBJ whole genome shotgun (WGS) entry which is preliminary data.</text>
</comment>
<sequence length="105" mass="10646">MNESSVDAYITLDISGFTATDVWDLEVTADGEPVFEGDPAGAGTTDLALSTDSVFGPNESASIGISLTLVDPETGSAPEGVTDTATFTFNGTSEIPTDDGPGPVE</sequence>
<evidence type="ECO:0000313" key="2">
    <source>
        <dbReference type="EMBL" id="GGA16500.1"/>
    </source>
</evidence>